<dbReference type="EMBL" id="CP006943">
    <property type="protein sequence ID" value="AHG74948.1"/>
    <property type="molecule type" value="Genomic_DNA"/>
</dbReference>
<dbReference type="InterPro" id="IPR053733">
    <property type="entry name" value="Heme_Transport_Util_sf"/>
</dbReference>
<dbReference type="eggNOG" id="COG3721">
    <property type="taxonomic scope" value="Bacteria"/>
</dbReference>
<dbReference type="CDD" id="cd16829">
    <property type="entry name" value="ChuX_HutX-like"/>
    <property type="match status" value="1"/>
</dbReference>
<dbReference type="Proteomes" id="UP000066995">
    <property type="component" value="Chromosome"/>
</dbReference>
<dbReference type="KEGG" id="mvi:X808_4250"/>
<evidence type="ECO:0000313" key="1">
    <source>
        <dbReference type="EMBL" id="AHG74948.1"/>
    </source>
</evidence>
<protein>
    <submittedName>
        <fullName evidence="1">Oxygen-independent coproporphyrinogen III oxidase</fullName>
    </submittedName>
</protein>
<name>W0QCK0_9PAST</name>
<dbReference type="PIRSF" id="PIRSF030840">
    <property type="entry name" value="DUF1008"/>
    <property type="match status" value="1"/>
</dbReference>
<evidence type="ECO:0000313" key="2">
    <source>
        <dbReference type="Proteomes" id="UP000066995"/>
    </source>
</evidence>
<sequence>MSDFYLIKGETMSMLTQEQQTALRNELNENSGQILEMVASKYQCSLEDVMLNLPPDMLKVTDGERFAEILQEIHEWDDAITFISHTEDTIVEFVGKLPSGSISRGFYNFEHKENGGLQGHLRYENCAKIYLLDRPFRGKRTVSLVFINKKGNAMFKIFVGREKVGGALKEDQIRALYKLIG</sequence>
<dbReference type="SUPFAM" id="SSF144064">
    <property type="entry name" value="Heme iron utilization protein-like"/>
    <property type="match status" value="1"/>
</dbReference>
<accession>W0QCK0</accession>
<organism evidence="1 2">
    <name type="scientific">Mannheimia varigena USDA-ARS-USMARC-1296</name>
    <dbReference type="NCBI Taxonomy" id="1433287"/>
    <lineage>
        <taxon>Bacteria</taxon>
        <taxon>Pseudomonadati</taxon>
        <taxon>Pseudomonadota</taxon>
        <taxon>Gammaproteobacteria</taxon>
        <taxon>Pasteurellales</taxon>
        <taxon>Pasteurellaceae</taxon>
        <taxon>Mannheimia</taxon>
    </lineage>
</organism>
<dbReference type="NCBIfam" id="TIGR04108">
    <property type="entry name" value="HutX"/>
    <property type="match status" value="1"/>
</dbReference>
<dbReference type="Pfam" id="PF06228">
    <property type="entry name" value="ChuX_HutX"/>
    <property type="match status" value="1"/>
</dbReference>
<dbReference type="STRING" id="1433287.X808_4250"/>
<dbReference type="PATRIC" id="fig|1433287.3.peg.423"/>
<dbReference type="InterPro" id="IPR010413">
    <property type="entry name" value="HutX-like"/>
</dbReference>
<keyword evidence="2" id="KW-1185">Reference proteome</keyword>
<dbReference type="Gene3D" id="3.40.1570.10">
    <property type="entry name" value="HemS/ChuS/ChuX like domains"/>
    <property type="match status" value="1"/>
</dbReference>
<dbReference type="AlphaFoldDB" id="W0QCK0"/>
<dbReference type="HOGENOM" id="CLU_106714_1_0_6"/>
<proteinExistence type="predicted"/>
<gene>
    <name evidence="1" type="ORF">X808_4250</name>
</gene>
<reference evidence="1 2" key="1">
    <citation type="submission" date="2013-12" db="EMBL/GenBank/DDBJ databases">
        <title>Annotation of the Mannheimia varigena USDA-ARS-USMARC-1296 complete genome.</title>
        <authorList>
            <person name="Harhay G.P."/>
            <person name="Clawson M.L."/>
            <person name="Murray R.W."/>
            <person name="Lubbers B.V."/>
            <person name="Heaton M.P."/>
            <person name="Chitko-Mckown C.G."/>
            <person name="Harhay D.M."/>
            <person name="Smith T.P.L."/>
        </authorList>
    </citation>
    <scope>NUCLEOTIDE SEQUENCE [LARGE SCALE GENOMIC DNA]</scope>
    <source>
        <strain evidence="1 2">USDA-ARS-USMARC-1296</strain>
    </source>
</reference>